<dbReference type="AlphaFoldDB" id="A0A6P5U3Q8"/>
<dbReference type="PANTHER" id="PTHR10293:SF73">
    <property type="entry name" value="GLUTAREDOXIN-3"/>
    <property type="match status" value="1"/>
</dbReference>
<name>A0A6P5U3Q8_PRUAV</name>
<dbReference type="SUPFAM" id="SSF52833">
    <property type="entry name" value="Thioredoxin-like"/>
    <property type="match status" value="1"/>
</dbReference>
<proteinExistence type="inferred from homology"/>
<dbReference type="InterPro" id="IPR002109">
    <property type="entry name" value="Glutaredoxin"/>
</dbReference>
<dbReference type="GeneID" id="110773600"/>
<organism evidence="3 4">
    <name type="scientific">Prunus avium</name>
    <name type="common">Cherry</name>
    <name type="synonym">Cerasus avium</name>
    <dbReference type="NCBI Taxonomy" id="42229"/>
    <lineage>
        <taxon>Eukaryota</taxon>
        <taxon>Viridiplantae</taxon>
        <taxon>Streptophyta</taxon>
        <taxon>Embryophyta</taxon>
        <taxon>Tracheophyta</taxon>
        <taxon>Spermatophyta</taxon>
        <taxon>Magnoliopsida</taxon>
        <taxon>eudicotyledons</taxon>
        <taxon>Gunneridae</taxon>
        <taxon>Pentapetalae</taxon>
        <taxon>rosids</taxon>
        <taxon>fabids</taxon>
        <taxon>Rosales</taxon>
        <taxon>Rosaceae</taxon>
        <taxon>Amygdaloideae</taxon>
        <taxon>Amygdaleae</taxon>
        <taxon>Prunus</taxon>
    </lineage>
</organism>
<dbReference type="Proteomes" id="UP000515124">
    <property type="component" value="Unplaced"/>
</dbReference>
<dbReference type="InterPro" id="IPR036249">
    <property type="entry name" value="Thioredoxin-like_sf"/>
</dbReference>
<feature type="domain" description="Glutaredoxin" evidence="2">
    <location>
        <begin position="196"/>
        <end position="258"/>
    </location>
</feature>
<dbReference type="PROSITE" id="PS51354">
    <property type="entry name" value="GLUTAREDOXIN_2"/>
    <property type="match status" value="1"/>
</dbReference>
<evidence type="ECO:0000256" key="1">
    <source>
        <dbReference type="ARBA" id="ARBA00008983"/>
    </source>
</evidence>
<dbReference type="RefSeq" id="XP_021833815.1">
    <property type="nucleotide sequence ID" value="XM_021978123.1"/>
</dbReference>
<dbReference type="GO" id="GO:0005634">
    <property type="term" value="C:nucleus"/>
    <property type="evidence" value="ECO:0007669"/>
    <property type="project" value="TreeGrafter"/>
</dbReference>
<protein>
    <submittedName>
        <fullName evidence="4">Monothiol glutaredoxin-S17-like</fullName>
    </submittedName>
</protein>
<accession>A0A6P5U3Q8</accession>
<dbReference type="KEGG" id="pavi:110773600"/>
<dbReference type="Gene3D" id="3.40.30.10">
    <property type="entry name" value="Glutaredoxin"/>
    <property type="match status" value="1"/>
</dbReference>
<sequence>MGESVKDVQFKELDSVVWPSGCEASKHMDEVKVARVDGLVKAGEPAPAPTSLETVQEQELCQDKVLRFEGQLFLLVKHIIVPPFPDVPASIDEYQAPRFRIWKRGLALEIEAEEQPEPYSVFDVSAFVKGNVVDTSEGVDPPSLATKVARVVAASLGTVQELVKEIESSKEQIQAQNGLDDALKRRLQKLIDSNRVMLFMKGTPEEPKCRFSKMAVKILKKHKVEFGSFDLLTDNEVLEGIQKYSNWSLLPQIYFKGRARGFRHIGTLMKGCSSESTGENIFY</sequence>
<gene>
    <name evidence="4" type="primary">LOC110773600</name>
</gene>
<dbReference type="GO" id="GO:0005829">
    <property type="term" value="C:cytosol"/>
    <property type="evidence" value="ECO:0007669"/>
    <property type="project" value="TreeGrafter"/>
</dbReference>
<evidence type="ECO:0000313" key="4">
    <source>
        <dbReference type="RefSeq" id="XP_021833815.1"/>
    </source>
</evidence>
<dbReference type="GO" id="GO:0006879">
    <property type="term" value="P:intracellular iron ion homeostasis"/>
    <property type="evidence" value="ECO:0007669"/>
    <property type="project" value="TreeGrafter"/>
</dbReference>
<evidence type="ECO:0000313" key="3">
    <source>
        <dbReference type="Proteomes" id="UP000515124"/>
    </source>
</evidence>
<comment type="similarity">
    <text evidence="1">Belongs to the glutaredoxin family. CGFS subfamily.</text>
</comment>
<dbReference type="Pfam" id="PF00462">
    <property type="entry name" value="Glutaredoxin"/>
    <property type="match status" value="1"/>
</dbReference>
<dbReference type="InterPro" id="IPR004480">
    <property type="entry name" value="Monothiol_GRX-rel"/>
</dbReference>
<reference evidence="4" key="1">
    <citation type="submission" date="2025-08" db="UniProtKB">
        <authorList>
            <consortium name="RefSeq"/>
        </authorList>
    </citation>
    <scope>IDENTIFICATION</scope>
</reference>
<dbReference type="PANTHER" id="PTHR10293">
    <property type="entry name" value="GLUTAREDOXIN FAMILY MEMBER"/>
    <property type="match status" value="1"/>
</dbReference>
<evidence type="ECO:0000259" key="2">
    <source>
        <dbReference type="Pfam" id="PF00462"/>
    </source>
</evidence>
<keyword evidence="3" id="KW-1185">Reference proteome</keyword>